<dbReference type="RefSeq" id="WP_038544922.1">
    <property type="nucleotide sequence ID" value="NZ_HG938355.1"/>
</dbReference>
<accession>A0A068T9S5</accession>
<dbReference type="PATRIC" id="fig|1028801.3.peg.2993"/>
<evidence type="ECO:0000313" key="2">
    <source>
        <dbReference type="Proteomes" id="UP000028186"/>
    </source>
</evidence>
<name>A0A068T9S5_NEOGA</name>
<proteinExistence type="predicted"/>
<dbReference type="AlphaFoldDB" id="A0A068T9S5"/>
<dbReference type="HOGENOM" id="CLU_118556_0_0_5"/>
<dbReference type="KEGG" id="ngl:RG1141_CH29360"/>
<dbReference type="eggNOG" id="ENOG5031BVP">
    <property type="taxonomic scope" value="Bacteria"/>
</dbReference>
<dbReference type="EMBL" id="HG938355">
    <property type="protein sequence ID" value="CDN55272.1"/>
    <property type="molecule type" value="Genomic_DNA"/>
</dbReference>
<organism evidence="1 2">
    <name type="scientific">Neorhizobium galegae bv. officinalis bv. officinalis str. HAMBI 1141</name>
    <dbReference type="NCBI Taxonomy" id="1028801"/>
    <lineage>
        <taxon>Bacteria</taxon>
        <taxon>Pseudomonadati</taxon>
        <taxon>Pseudomonadota</taxon>
        <taxon>Alphaproteobacteria</taxon>
        <taxon>Hyphomicrobiales</taxon>
        <taxon>Rhizobiaceae</taxon>
        <taxon>Rhizobium/Agrobacterium group</taxon>
        <taxon>Neorhizobium</taxon>
    </lineage>
</organism>
<dbReference type="Proteomes" id="UP000028186">
    <property type="component" value="Chromosome I"/>
</dbReference>
<gene>
    <name evidence="1" type="ORF">RG1141_CH29360</name>
</gene>
<protein>
    <submittedName>
        <fullName evidence="1">Uncharacterized protein</fullName>
    </submittedName>
</protein>
<sequence>MSDILKKQAELQAQADTIVSALGLEDALRLAGNPVWVGSSALGLMARRDIDITVVCERLDPAARRTVAEIAGELMLDSRVGAVRYRNDSGLWNVEPQNYPDGLYLGLTYRTDTGEDWNLDIWFIDEPDRQPDLKHLKTLLPRLTDEVRKTILAIKADLAATAPKGGRPAPSALVYEAVLDDGVDKLAGFVDWLSRRP</sequence>
<reference evidence="2" key="1">
    <citation type="journal article" date="2014" name="BMC Genomics">
        <title>Genome sequencing of two Neorhizobium galegae strains reveals a noeT gene responsible for the unusual acetylation of the nodulation factors.</title>
        <authorList>
            <person name="Osterman J."/>
            <person name="Marsh J."/>
            <person name="Laine P.K."/>
            <person name="Zeng Z."/>
            <person name="Alatalo E."/>
            <person name="Sullivan J.T."/>
            <person name="Young J.P."/>
            <person name="Thomas-Oates J."/>
            <person name="Paulin L."/>
            <person name="Lindstrom K."/>
        </authorList>
    </citation>
    <scope>NUCLEOTIDE SEQUENCE [LARGE SCALE GENOMIC DNA]</scope>
    <source>
        <strain evidence="2">HAMBI 1141</strain>
    </source>
</reference>
<evidence type="ECO:0000313" key="1">
    <source>
        <dbReference type="EMBL" id="CDN55272.1"/>
    </source>
</evidence>